<evidence type="ECO:0000313" key="1">
    <source>
        <dbReference type="EMBL" id="MBB5427459.1"/>
    </source>
</evidence>
<protein>
    <submittedName>
        <fullName evidence="1">Uncharacterized protein</fullName>
    </submittedName>
</protein>
<reference evidence="1 2" key="1">
    <citation type="submission" date="2020-08" db="EMBL/GenBank/DDBJ databases">
        <title>Genomic Encyclopedia of Type Strains, Phase IV (KMG-V): Genome sequencing to study the core and pangenomes of soil and plant-associated prokaryotes.</title>
        <authorList>
            <person name="Whitman W."/>
        </authorList>
    </citation>
    <scope>NUCLEOTIDE SEQUENCE [LARGE SCALE GENOMIC DNA]</scope>
    <source>
        <strain evidence="1 2">JPY158</strain>
    </source>
</reference>
<gene>
    <name evidence="1" type="ORF">HDG40_005638</name>
</gene>
<dbReference type="Proteomes" id="UP000592780">
    <property type="component" value="Unassembled WGS sequence"/>
</dbReference>
<comment type="caution">
    <text evidence="1">The sequence shown here is derived from an EMBL/GenBank/DDBJ whole genome shotgun (WGS) entry which is preliminary data.</text>
</comment>
<dbReference type="AlphaFoldDB" id="A0A7W8QC18"/>
<sequence>MSELTGLFLGAGASYEAGMPLVWELTRELKAWLTPEKLRELNRGWRQQGGGHPDNGIGDFVSLLGRSDYVGKARRRQRAGGQCRDVATLS</sequence>
<name>A0A7W8QC18_PARAM</name>
<keyword evidence="2" id="KW-1185">Reference proteome</keyword>
<organism evidence="1 2">
    <name type="scientific">Paraburkholderia atlantica</name>
    <dbReference type="NCBI Taxonomy" id="2654982"/>
    <lineage>
        <taxon>Bacteria</taxon>
        <taxon>Pseudomonadati</taxon>
        <taxon>Pseudomonadota</taxon>
        <taxon>Betaproteobacteria</taxon>
        <taxon>Burkholderiales</taxon>
        <taxon>Burkholderiaceae</taxon>
        <taxon>Paraburkholderia</taxon>
    </lineage>
</organism>
<dbReference type="EMBL" id="JACHDD010000009">
    <property type="protein sequence ID" value="MBB5427459.1"/>
    <property type="molecule type" value="Genomic_DNA"/>
</dbReference>
<accession>A0A7W8QC18</accession>
<evidence type="ECO:0000313" key="2">
    <source>
        <dbReference type="Proteomes" id="UP000592780"/>
    </source>
</evidence>
<proteinExistence type="predicted"/>